<keyword evidence="3" id="KW-1185">Reference proteome</keyword>
<dbReference type="OrthoDB" id="3366659at2759"/>
<name>A0A5C3R029_9AGAR</name>
<feature type="transmembrane region" description="Helical" evidence="1">
    <location>
        <begin position="123"/>
        <end position="142"/>
    </location>
</feature>
<keyword evidence="1" id="KW-0472">Membrane</keyword>
<reference evidence="2 3" key="1">
    <citation type="journal article" date="2019" name="Nat. Ecol. Evol.">
        <title>Megaphylogeny resolves global patterns of mushroom evolution.</title>
        <authorList>
            <person name="Varga T."/>
            <person name="Krizsan K."/>
            <person name="Foldi C."/>
            <person name="Dima B."/>
            <person name="Sanchez-Garcia M."/>
            <person name="Sanchez-Ramirez S."/>
            <person name="Szollosi G.J."/>
            <person name="Szarkandi J.G."/>
            <person name="Papp V."/>
            <person name="Albert L."/>
            <person name="Andreopoulos W."/>
            <person name="Angelini C."/>
            <person name="Antonin V."/>
            <person name="Barry K.W."/>
            <person name="Bougher N.L."/>
            <person name="Buchanan P."/>
            <person name="Buyck B."/>
            <person name="Bense V."/>
            <person name="Catcheside P."/>
            <person name="Chovatia M."/>
            <person name="Cooper J."/>
            <person name="Damon W."/>
            <person name="Desjardin D."/>
            <person name="Finy P."/>
            <person name="Geml J."/>
            <person name="Haridas S."/>
            <person name="Hughes K."/>
            <person name="Justo A."/>
            <person name="Karasinski D."/>
            <person name="Kautmanova I."/>
            <person name="Kiss B."/>
            <person name="Kocsube S."/>
            <person name="Kotiranta H."/>
            <person name="LaButti K.M."/>
            <person name="Lechner B.E."/>
            <person name="Liimatainen K."/>
            <person name="Lipzen A."/>
            <person name="Lukacs Z."/>
            <person name="Mihaltcheva S."/>
            <person name="Morgado L.N."/>
            <person name="Niskanen T."/>
            <person name="Noordeloos M.E."/>
            <person name="Ohm R.A."/>
            <person name="Ortiz-Santana B."/>
            <person name="Ovrebo C."/>
            <person name="Racz N."/>
            <person name="Riley R."/>
            <person name="Savchenko A."/>
            <person name="Shiryaev A."/>
            <person name="Soop K."/>
            <person name="Spirin V."/>
            <person name="Szebenyi C."/>
            <person name="Tomsovsky M."/>
            <person name="Tulloss R.E."/>
            <person name="Uehling J."/>
            <person name="Grigoriev I.V."/>
            <person name="Vagvolgyi C."/>
            <person name="Papp T."/>
            <person name="Martin F.M."/>
            <person name="Miettinen O."/>
            <person name="Hibbett D.S."/>
            <person name="Nagy L.G."/>
        </authorList>
    </citation>
    <scope>NUCLEOTIDE SEQUENCE [LARGE SCALE GENOMIC DNA]</scope>
    <source>
        <strain evidence="2 3">CBS 309.79</strain>
    </source>
</reference>
<evidence type="ECO:0000313" key="2">
    <source>
        <dbReference type="EMBL" id="TFL07542.1"/>
    </source>
</evidence>
<gene>
    <name evidence="2" type="ORF">BDV98DRAFT_599831</name>
</gene>
<organism evidence="2 3">
    <name type="scientific">Pterulicium gracile</name>
    <dbReference type="NCBI Taxonomy" id="1884261"/>
    <lineage>
        <taxon>Eukaryota</taxon>
        <taxon>Fungi</taxon>
        <taxon>Dikarya</taxon>
        <taxon>Basidiomycota</taxon>
        <taxon>Agaricomycotina</taxon>
        <taxon>Agaricomycetes</taxon>
        <taxon>Agaricomycetidae</taxon>
        <taxon>Agaricales</taxon>
        <taxon>Pleurotineae</taxon>
        <taxon>Pterulaceae</taxon>
        <taxon>Pterulicium</taxon>
    </lineage>
</organism>
<keyword evidence="1" id="KW-0812">Transmembrane</keyword>
<feature type="transmembrane region" description="Helical" evidence="1">
    <location>
        <begin position="42"/>
        <end position="61"/>
    </location>
</feature>
<dbReference type="Proteomes" id="UP000305067">
    <property type="component" value="Unassembled WGS sequence"/>
</dbReference>
<dbReference type="PANTHER" id="PTHR41390">
    <property type="entry name" value="CHROMOSOME 7, WHOLE GENOME SHOTGUN SEQUENCE"/>
    <property type="match status" value="1"/>
</dbReference>
<proteinExistence type="predicted"/>
<protein>
    <submittedName>
        <fullName evidence="2">Uncharacterized protein</fullName>
    </submittedName>
</protein>
<evidence type="ECO:0000313" key="3">
    <source>
        <dbReference type="Proteomes" id="UP000305067"/>
    </source>
</evidence>
<evidence type="ECO:0000256" key="1">
    <source>
        <dbReference type="SAM" id="Phobius"/>
    </source>
</evidence>
<feature type="transmembrane region" description="Helical" evidence="1">
    <location>
        <begin position="12"/>
        <end position="30"/>
    </location>
</feature>
<accession>A0A5C3R029</accession>
<sequence>MPESLTGPPRTIIYGTVAASACSAFITSVVSTLRGNIRTAPSLAGTSAFSTGIAASVFFGIREYAVTPVVQGRLEHRLAPSPPLPDDGPSSLSQLSSHKLVDSAVSGMVAGGLLNAWRHGRSSILSGALTAGVFCTALQFAFNKAMVARLRMISDRANGGAVAIPDAPKHSPFFLEGIISSIGFNRMDQGQYLEALKKTRDGHLRKIKELEAEIERDGVQDTPKDK</sequence>
<dbReference type="STRING" id="1884261.A0A5C3R029"/>
<keyword evidence="1" id="KW-1133">Transmembrane helix</keyword>
<dbReference type="AlphaFoldDB" id="A0A5C3R029"/>
<dbReference type="EMBL" id="ML178814">
    <property type="protein sequence ID" value="TFL07542.1"/>
    <property type="molecule type" value="Genomic_DNA"/>
</dbReference>
<dbReference type="PANTHER" id="PTHR41390:SF1">
    <property type="entry name" value="NADH-UBIQUINONE OXIDOREDUCTASE 213 KDA SUBUNIT"/>
    <property type="match status" value="1"/>
</dbReference>